<dbReference type="SUPFAM" id="SSF56784">
    <property type="entry name" value="HAD-like"/>
    <property type="match status" value="1"/>
</dbReference>
<organism evidence="3 4">
    <name type="scientific">Catenuloplanes indicus</name>
    <dbReference type="NCBI Taxonomy" id="137267"/>
    <lineage>
        <taxon>Bacteria</taxon>
        <taxon>Bacillati</taxon>
        <taxon>Actinomycetota</taxon>
        <taxon>Actinomycetes</taxon>
        <taxon>Micromonosporales</taxon>
        <taxon>Micromonosporaceae</taxon>
        <taxon>Catenuloplanes</taxon>
    </lineage>
</organism>
<evidence type="ECO:0000256" key="2">
    <source>
        <dbReference type="SAM" id="Phobius"/>
    </source>
</evidence>
<evidence type="ECO:0000313" key="3">
    <source>
        <dbReference type="EMBL" id="MDQ0368288.1"/>
    </source>
</evidence>
<dbReference type="PANTHER" id="PTHR43344:SF15">
    <property type="entry name" value="PHOSPHOSERINE PHOSPHATASE SERB1"/>
    <property type="match status" value="1"/>
</dbReference>
<keyword evidence="2" id="KW-1133">Transmembrane helix</keyword>
<evidence type="ECO:0000313" key="4">
    <source>
        <dbReference type="Proteomes" id="UP001240236"/>
    </source>
</evidence>
<accession>A0AAE3W241</accession>
<keyword evidence="2" id="KW-0812">Transmembrane</keyword>
<dbReference type="Gene3D" id="1.20.1440.100">
    <property type="entry name" value="SG protein - dephosphorylation function"/>
    <property type="match status" value="1"/>
</dbReference>
<sequence>MSDRYEKGALVPRMRKVTVSTDARGHTAGWVSTDLEAALVPRPDPSAAAFFDLDNTMMQGASLYWFARGLASRRYFTARDVARFAWQQARFRLLSEHRGHISSAKDIALAFFHGWTVEDVERLAEEIFEESMAARIWPGTHALARTHLDGGERVWLVTAAPIEIGRVIAQRLGLTGAIGTVAEIVDGAYTGRLVGDMMHGAAKADAVRQLAVVEGLDLRRCTAYSDSANDMPMLTAVGNAVATNPDAALRRIARIRGWQVRDFRTARKAARIAVPVAVATGLVAGTALTVALRRRAAR</sequence>
<dbReference type="Pfam" id="PF12710">
    <property type="entry name" value="HAD"/>
    <property type="match status" value="1"/>
</dbReference>
<dbReference type="NCBIfam" id="TIGR01488">
    <property type="entry name" value="HAD-SF-IB"/>
    <property type="match status" value="1"/>
</dbReference>
<dbReference type="CDD" id="cd02612">
    <property type="entry name" value="HAD_PGPPase"/>
    <property type="match status" value="1"/>
</dbReference>
<comment type="similarity">
    <text evidence="1">Belongs to the HAD-like hydrolase superfamily. SerB family.</text>
</comment>
<dbReference type="InterPro" id="IPR006385">
    <property type="entry name" value="HAD_hydro_SerB1"/>
</dbReference>
<protein>
    <submittedName>
        <fullName evidence="3">HAD superfamily hydrolase (TIGR01490 family)</fullName>
    </submittedName>
</protein>
<proteinExistence type="inferred from homology"/>
<comment type="caution">
    <text evidence="3">The sequence shown here is derived from an EMBL/GenBank/DDBJ whole genome shotgun (WGS) entry which is preliminary data.</text>
</comment>
<evidence type="ECO:0000256" key="1">
    <source>
        <dbReference type="ARBA" id="ARBA00009184"/>
    </source>
</evidence>
<dbReference type="InterPro" id="IPR036412">
    <property type="entry name" value="HAD-like_sf"/>
</dbReference>
<gene>
    <name evidence="3" type="ORF">J2S42_004957</name>
</gene>
<keyword evidence="4" id="KW-1185">Reference proteome</keyword>
<dbReference type="Gene3D" id="3.40.50.1000">
    <property type="entry name" value="HAD superfamily/HAD-like"/>
    <property type="match status" value="1"/>
</dbReference>
<feature type="transmembrane region" description="Helical" evidence="2">
    <location>
        <begin position="272"/>
        <end position="292"/>
    </location>
</feature>
<name>A0AAE3W241_9ACTN</name>
<dbReference type="InterPro" id="IPR050582">
    <property type="entry name" value="HAD-like_SerB"/>
</dbReference>
<keyword evidence="2" id="KW-0472">Membrane</keyword>
<dbReference type="PANTHER" id="PTHR43344">
    <property type="entry name" value="PHOSPHOSERINE PHOSPHATASE"/>
    <property type="match status" value="1"/>
</dbReference>
<keyword evidence="3" id="KW-0378">Hydrolase</keyword>
<dbReference type="AlphaFoldDB" id="A0AAE3W241"/>
<dbReference type="InterPro" id="IPR023214">
    <property type="entry name" value="HAD_sf"/>
</dbReference>
<dbReference type="Proteomes" id="UP001240236">
    <property type="component" value="Unassembled WGS sequence"/>
</dbReference>
<dbReference type="EMBL" id="JAUSUZ010000001">
    <property type="protein sequence ID" value="MDQ0368288.1"/>
    <property type="molecule type" value="Genomic_DNA"/>
</dbReference>
<dbReference type="GO" id="GO:0016787">
    <property type="term" value="F:hydrolase activity"/>
    <property type="evidence" value="ECO:0007669"/>
    <property type="project" value="UniProtKB-KW"/>
</dbReference>
<reference evidence="3 4" key="1">
    <citation type="submission" date="2023-07" db="EMBL/GenBank/DDBJ databases">
        <title>Sequencing the genomes of 1000 actinobacteria strains.</title>
        <authorList>
            <person name="Klenk H.-P."/>
        </authorList>
    </citation>
    <scope>NUCLEOTIDE SEQUENCE [LARGE SCALE GENOMIC DNA]</scope>
    <source>
        <strain evidence="3 4">DSM 44709</strain>
    </source>
</reference>
<dbReference type="NCBIfam" id="TIGR01490">
    <property type="entry name" value="HAD-SF-IB-hyp1"/>
    <property type="match status" value="1"/>
</dbReference>